<feature type="compositionally biased region" description="Basic and acidic residues" evidence="1">
    <location>
        <begin position="122"/>
        <end position="131"/>
    </location>
</feature>
<dbReference type="HOGENOM" id="CLU_1510411_0_0_1"/>
<feature type="compositionally biased region" description="Basic and acidic residues" evidence="1">
    <location>
        <begin position="75"/>
        <end position="89"/>
    </location>
</feature>
<keyword evidence="3" id="KW-1185">Reference proteome</keyword>
<dbReference type="RefSeq" id="XP_001219843.1">
    <property type="nucleotide sequence ID" value="XM_001219842.1"/>
</dbReference>
<dbReference type="AlphaFoldDB" id="Q2HGN2"/>
<evidence type="ECO:0000313" key="2">
    <source>
        <dbReference type="EMBL" id="EAQ92387.1"/>
    </source>
</evidence>
<reference evidence="3" key="1">
    <citation type="journal article" date="2015" name="Genome Announc.">
        <title>Draft genome sequence of the cellulolytic fungus Chaetomium globosum.</title>
        <authorList>
            <person name="Cuomo C.A."/>
            <person name="Untereiner W.A."/>
            <person name="Ma L.-J."/>
            <person name="Grabherr M."/>
            <person name="Birren B.W."/>
        </authorList>
    </citation>
    <scope>NUCLEOTIDE SEQUENCE [LARGE SCALE GENOMIC DNA]</scope>
    <source>
        <strain evidence="3">ATCC 6205 / CBS 148.51 / DSM 1962 / NBRC 6347 / NRRL 1970</strain>
    </source>
</reference>
<dbReference type="OrthoDB" id="3530944at2759"/>
<name>Q2HGN2_CHAGB</name>
<feature type="region of interest" description="Disordered" evidence="1">
    <location>
        <begin position="1"/>
        <end position="24"/>
    </location>
</feature>
<sequence length="178" mass="18438">MHRKRPDAEPRGQPHEDKHADADLGVDVELLLGLGGVLEGDADDGADGAGGQDEHHLEEGGDGQRQTPPARGHGQRREEDHQEGEHGGGEEEAEHDLGGEAQDVEDGDDLRGEGDGGAGEQFVHENLDRVEPVQGGGLGAEGDARADVALAEVPQADLVEVVQADGLGDAVDQASVGH</sequence>
<dbReference type="InParanoid" id="Q2HGN2"/>
<feature type="region of interest" description="Disordered" evidence="1">
    <location>
        <begin position="37"/>
        <end position="141"/>
    </location>
</feature>
<evidence type="ECO:0000256" key="1">
    <source>
        <dbReference type="SAM" id="MobiDB-lite"/>
    </source>
</evidence>
<evidence type="ECO:0000313" key="3">
    <source>
        <dbReference type="Proteomes" id="UP000001056"/>
    </source>
</evidence>
<dbReference type="Proteomes" id="UP000001056">
    <property type="component" value="Unassembled WGS sequence"/>
</dbReference>
<dbReference type="EMBL" id="CH408029">
    <property type="protein sequence ID" value="EAQ92387.1"/>
    <property type="molecule type" value="Genomic_DNA"/>
</dbReference>
<dbReference type="GeneID" id="4386997"/>
<gene>
    <name evidence="2" type="ORF">CHGG_00622</name>
</gene>
<proteinExistence type="predicted"/>
<protein>
    <submittedName>
        <fullName evidence="2">Uncharacterized protein</fullName>
    </submittedName>
</protein>
<dbReference type="VEuPathDB" id="FungiDB:CHGG_00622"/>
<feature type="compositionally biased region" description="Basic and acidic residues" evidence="1">
    <location>
        <begin position="1"/>
        <end position="22"/>
    </location>
</feature>
<accession>Q2HGN2</accession>
<organism evidence="2 3">
    <name type="scientific">Chaetomium globosum (strain ATCC 6205 / CBS 148.51 / DSM 1962 / NBRC 6347 / NRRL 1970)</name>
    <name type="common">Soil fungus</name>
    <dbReference type="NCBI Taxonomy" id="306901"/>
    <lineage>
        <taxon>Eukaryota</taxon>
        <taxon>Fungi</taxon>
        <taxon>Dikarya</taxon>
        <taxon>Ascomycota</taxon>
        <taxon>Pezizomycotina</taxon>
        <taxon>Sordariomycetes</taxon>
        <taxon>Sordariomycetidae</taxon>
        <taxon>Sordariales</taxon>
        <taxon>Chaetomiaceae</taxon>
        <taxon>Chaetomium</taxon>
    </lineage>
</organism>